<feature type="region of interest" description="Disordered" evidence="1">
    <location>
        <begin position="232"/>
        <end position="309"/>
    </location>
</feature>
<feature type="region of interest" description="Disordered" evidence="1">
    <location>
        <begin position="141"/>
        <end position="182"/>
    </location>
</feature>
<proteinExistence type="predicted"/>
<reference evidence="3" key="1">
    <citation type="submission" date="2023-03" db="EMBL/GenBank/DDBJ databases">
        <authorList>
            <person name="Julca I."/>
        </authorList>
    </citation>
    <scope>NUCLEOTIDE SEQUENCE</scope>
</reference>
<dbReference type="InterPro" id="IPR026960">
    <property type="entry name" value="RVT-Znf"/>
</dbReference>
<feature type="region of interest" description="Disordered" evidence="1">
    <location>
        <begin position="195"/>
        <end position="219"/>
    </location>
</feature>
<protein>
    <submittedName>
        <fullName evidence="3">OLC1v1021204C1</fullName>
    </submittedName>
</protein>
<feature type="compositionally biased region" description="Basic and acidic residues" evidence="1">
    <location>
        <begin position="270"/>
        <end position="280"/>
    </location>
</feature>
<evidence type="ECO:0000256" key="1">
    <source>
        <dbReference type="SAM" id="MobiDB-lite"/>
    </source>
</evidence>
<feature type="domain" description="Reverse transcriptase zinc-binding" evidence="2">
    <location>
        <begin position="518"/>
        <end position="604"/>
    </location>
</feature>
<keyword evidence="4" id="KW-1185">Reference proteome</keyword>
<gene>
    <name evidence="3" type="ORF">OLC1_LOCUS76</name>
</gene>
<feature type="compositionally biased region" description="Pro residues" evidence="1">
    <location>
        <begin position="201"/>
        <end position="210"/>
    </location>
</feature>
<evidence type="ECO:0000313" key="4">
    <source>
        <dbReference type="Proteomes" id="UP001161247"/>
    </source>
</evidence>
<name>A0AAV1BV53_OLDCO</name>
<evidence type="ECO:0000259" key="2">
    <source>
        <dbReference type="Pfam" id="PF13966"/>
    </source>
</evidence>
<evidence type="ECO:0000313" key="3">
    <source>
        <dbReference type="EMBL" id="CAI9087190.1"/>
    </source>
</evidence>
<sequence length="660" mass="75288">MDSDPSRGPPDKQDTIMDTVEGGGESQIPLSFKERLLGIRKRRASTKVTLEPGDVIMERSPMGGKLKFSEKLKELFREDWEHMVVVSLVRRNSDIQGTEQCNAEEEEKALRGGSLVCWAVLLIGSEMDARSICKEELRVQPTVEKPEMGPAKQRSGMKDGTEENSIESGGQSNEFKGDSQVGLGPWMVAQKRRGRFIRQPKPAPERPSPLPKQRDQGGSRFNVLATKPDVCSAKDPTVRNQETSKGFSFASPKQVEAQTKPNKKIPRAHKGADKKSETENRINIGLKQKGKAARTNNKNQSIEKERNNQGQFSYPILGGILSTPSRWKVPPNQVHALGSKEPPDLQRGDKVEAPPRDSMVLWNEGDVSVRFLGSSRQWVYFHWETGNDKGLCTAVYASPAAQVRRILWQDLVALRNQCSEPWVRLIWVVGNGRTVRFWEDVWVEGAGRLADHAERNIPTEWRMAPVVEFTLPNRSWDVAKMNSILPCDLVGRICRIPPPMEALGKDRPSWLFNKAGKFSVKSAYELALDDSILQANRDWRKIWSWEGPQRMRSFLWLAWHDRLPTNVLCKRRGVIPTETCSGCSREAESTLHALRDCPVARELWTQLVPRDRRHTFFQQELKQWLKSNLDANDLKWKTNFVSTCWLIWRWRNERVFNGRL</sequence>
<organism evidence="3 4">
    <name type="scientific">Oldenlandia corymbosa var. corymbosa</name>
    <dbReference type="NCBI Taxonomy" id="529605"/>
    <lineage>
        <taxon>Eukaryota</taxon>
        <taxon>Viridiplantae</taxon>
        <taxon>Streptophyta</taxon>
        <taxon>Embryophyta</taxon>
        <taxon>Tracheophyta</taxon>
        <taxon>Spermatophyta</taxon>
        <taxon>Magnoliopsida</taxon>
        <taxon>eudicotyledons</taxon>
        <taxon>Gunneridae</taxon>
        <taxon>Pentapetalae</taxon>
        <taxon>asterids</taxon>
        <taxon>lamiids</taxon>
        <taxon>Gentianales</taxon>
        <taxon>Rubiaceae</taxon>
        <taxon>Rubioideae</taxon>
        <taxon>Spermacoceae</taxon>
        <taxon>Hedyotis-Oldenlandia complex</taxon>
        <taxon>Oldenlandia</taxon>
    </lineage>
</organism>
<dbReference type="AlphaFoldDB" id="A0AAV1BV53"/>
<accession>A0AAV1BV53</accession>
<dbReference type="EMBL" id="OX459118">
    <property type="protein sequence ID" value="CAI9087190.1"/>
    <property type="molecule type" value="Genomic_DNA"/>
</dbReference>
<dbReference type="Proteomes" id="UP001161247">
    <property type="component" value="Chromosome 1"/>
</dbReference>
<dbReference type="Pfam" id="PF13966">
    <property type="entry name" value="zf-RVT"/>
    <property type="match status" value="1"/>
</dbReference>
<feature type="region of interest" description="Disordered" evidence="1">
    <location>
        <begin position="1"/>
        <end position="24"/>
    </location>
</feature>